<reference evidence="3 4" key="1">
    <citation type="submission" date="2016-12" db="EMBL/GenBank/DDBJ databases">
        <title>The genomes of Aspergillus section Nigri reveals drivers in fungal speciation.</title>
        <authorList>
            <consortium name="DOE Joint Genome Institute"/>
            <person name="Vesth T.C."/>
            <person name="Nybo J."/>
            <person name="Theobald S."/>
            <person name="Brandl J."/>
            <person name="Frisvad J.C."/>
            <person name="Nielsen K.F."/>
            <person name="Lyhne E.K."/>
            <person name="Kogle M.E."/>
            <person name="Kuo A."/>
            <person name="Riley R."/>
            <person name="Clum A."/>
            <person name="Nolan M."/>
            <person name="Lipzen A."/>
            <person name="Salamov A."/>
            <person name="Henrissat B."/>
            <person name="Wiebenga A."/>
            <person name="De Vries R.P."/>
            <person name="Grigoriev I.V."/>
            <person name="Mortensen U.H."/>
            <person name="Andersen M.R."/>
            <person name="Baker S.E."/>
        </authorList>
    </citation>
    <scope>NUCLEOTIDE SEQUENCE [LARGE SCALE GENOMIC DNA]</scope>
    <source>
        <strain evidence="3 4">IBT 23096</strain>
    </source>
</reference>
<feature type="region of interest" description="Disordered" evidence="2">
    <location>
        <begin position="1"/>
        <end position="52"/>
    </location>
</feature>
<feature type="compositionally biased region" description="Pro residues" evidence="2">
    <location>
        <begin position="34"/>
        <end position="46"/>
    </location>
</feature>
<dbReference type="GeneID" id="36562794"/>
<keyword evidence="1" id="KW-0175">Coiled coil</keyword>
<dbReference type="Gene3D" id="1.10.287.1490">
    <property type="match status" value="1"/>
</dbReference>
<comment type="caution">
    <text evidence="3">The sequence shown here is derived from an EMBL/GenBank/DDBJ whole genome shotgun (WGS) entry which is preliminary data.</text>
</comment>
<organism evidence="3 4">
    <name type="scientific">Aspergillus steynii IBT 23096</name>
    <dbReference type="NCBI Taxonomy" id="1392250"/>
    <lineage>
        <taxon>Eukaryota</taxon>
        <taxon>Fungi</taxon>
        <taxon>Dikarya</taxon>
        <taxon>Ascomycota</taxon>
        <taxon>Pezizomycotina</taxon>
        <taxon>Eurotiomycetes</taxon>
        <taxon>Eurotiomycetidae</taxon>
        <taxon>Eurotiales</taxon>
        <taxon>Aspergillaceae</taxon>
        <taxon>Aspergillus</taxon>
        <taxon>Aspergillus subgen. Circumdati</taxon>
    </lineage>
</organism>
<dbReference type="Proteomes" id="UP000234275">
    <property type="component" value="Unassembled WGS sequence"/>
</dbReference>
<dbReference type="RefSeq" id="XP_024700536.1">
    <property type="nucleotide sequence ID" value="XM_024855088.1"/>
</dbReference>
<feature type="compositionally biased region" description="Basic and acidic residues" evidence="2">
    <location>
        <begin position="694"/>
        <end position="706"/>
    </location>
</feature>
<feature type="compositionally biased region" description="Polar residues" evidence="2">
    <location>
        <begin position="1"/>
        <end position="12"/>
    </location>
</feature>
<sequence>MQPESSLNTPTSRDPRLSNVRPPVRTSLVSLPAPQLPNSPIPPKPATPNDVDCDDFVRGVSGLVRATIQENQNKAEKEKLQKQRESTERFLKRAKAHPNFPATIDFYQRAHDVEDADIARVDKALEDSTRRQLEKELTTKFPSPASSNGKVPELEMEIKAAKTEIARLMERNQSLETALNNKISQLETTFKDQSMIQAKHNRDYKERLDHFKVSSTNTETKTANITSEIQDLTQRSKTLKTSIDQLWNSQNYTTASVAQNAEKMKVQQEKLDRIKLQDVESIRKDLYELKTRVLSFENSHVSAGHGGQYVPHAELEKLTSRVQTLEGAPNPMVRVKELEEVIRDFQEIHKMSDDLHFSEKEDMKKELNTQATQSKVMSDEITHLSNGLRNLAQLNRTPPEITTLSTSLEQTKQLLQTVRVGLHSLETRYNSLTTETVVKNMLGAMHEMYPNINQLTEQTNKVRGLIEKELPPVLARVDGMDEKLESHISSIQKDNKAHADELRRLRNDHSALSQSVVPLWDRFKCVSQIATREEFQTLRDGLDSLVNRVSKYPPEDQVSTLGDFEVLRSNFKVLDQTMSGFRSSFITQLGGKADDDIMRQTVDKARNHLMGRITSISTQIEELNKNLDELKAAGTNRLQTTSEESEAMRDNISQLQKSVLEKYQRLRKELDDIRETMESHASEKSPPASAQEDPAPRSKDRIRTPKQESPALDVAAVRVDAETSPALALREQKKKKKRPRQSSLANEEKVSAPPSESSGSFSSPAPSTPGADETPESRKKRKKKKRKVNNPDNPFLID</sequence>
<evidence type="ECO:0008006" key="5">
    <source>
        <dbReference type="Google" id="ProtNLM"/>
    </source>
</evidence>
<gene>
    <name evidence="3" type="ORF">P170DRAFT_513267</name>
</gene>
<evidence type="ECO:0000256" key="2">
    <source>
        <dbReference type="SAM" id="MobiDB-lite"/>
    </source>
</evidence>
<proteinExistence type="predicted"/>
<dbReference type="GO" id="GO:0016192">
    <property type="term" value="P:vesicle-mediated transport"/>
    <property type="evidence" value="ECO:0007669"/>
    <property type="project" value="InterPro"/>
</dbReference>
<dbReference type="OrthoDB" id="3438382at2759"/>
<dbReference type="VEuPathDB" id="FungiDB:P170DRAFT_513267"/>
<dbReference type="InterPro" id="IPR010989">
    <property type="entry name" value="SNARE"/>
</dbReference>
<evidence type="ECO:0000313" key="4">
    <source>
        <dbReference type="Proteomes" id="UP000234275"/>
    </source>
</evidence>
<protein>
    <recommendedName>
        <fullName evidence="5">Paramyosin</fullName>
    </recommendedName>
</protein>
<feature type="region of interest" description="Disordered" evidence="2">
    <location>
        <begin position="675"/>
        <end position="798"/>
    </location>
</feature>
<feature type="coiled-coil region" evidence="1">
    <location>
        <begin position="63"/>
        <end position="97"/>
    </location>
</feature>
<dbReference type="GO" id="GO:0016020">
    <property type="term" value="C:membrane"/>
    <property type="evidence" value="ECO:0007669"/>
    <property type="project" value="InterPro"/>
</dbReference>
<dbReference type="AlphaFoldDB" id="A0A2I2FX72"/>
<dbReference type="EMBL" id="MSFO01000008">
    <property type="protein sequence ID" value="PLB45234.1"/>
    <property type="molecule type" value="Genomic_DNA"/>
</dbReference>
<dbReference type="STRING" id="1392250.A0A2I2FX72"/>
<accession>A0A2I2FX72</accession>
<evidence type="ECO:0000256" key="1">
    <source>
        <dbReference type="SAM" id="Coils"/>
    </source>
</evidence>
<dbReference type="SUPFAM" id="SSF47661">
    <property type="entry name" value="t-snare proteins"/>
    <property type="match status" value="1"/>
</dbReference>
<name>A0A2I2FX72_9EURO</name>
<keyword evidence="4" id="KW-1185">Reference proteome</keyword>
<evidence type="ECO:0000313" key="3">
    <source>
        <dbReference type="EMBL" id="PLB45234.1"/>
    </source>
</evidence>
<feature type="compositionally biased region" description="Low complexity" evidence="2">
    <location>
        <begin position="751"/>
        <end position="771"/>
    </location>
</feature>
<feature type="compositionally biased region" description="Basic residues" evidence="2">
    <location>
        <begin position="778"/>
        <end position="788"/>
    </location>
</feature>
<feature type="coiled-coil region" evidence="1">
    <location>
        <begin position="151"/>
        <end position="185"/>
    </location>
</feature>